<dbReference type="PANTHER" id="PTHR38445:SF12">
    <property type="entry name" value="GNTR-FAMILY TRANSCRIPTIONAL REGULATOR"/>
    <property type="match status" value="1"/>
</dbReference>
<proteinExistence type="predicted"/>
<dbReference type="AlphaFoldDB" id="A0A9D1JT83"/>
<comment type="caution">
    <text evidence="5">The sequence shown here is derived from an EMBL/GenBank/DDBJ whole genome shotgun (WGS) entry which is preliminary data.</text>
</comment>
<dbReference type="Proteomes" id="UP000886741">
    <property type="component" value="Unassembled WGS sequence"/>
</dbReference>
<dbReference type="EMBL" id="DVJJ01000059">
    <property type="protein sequence ID" value="HIS64463.1"/>
    <property type="molecule type" value="Genomic_DNA"/>
</dbReference>
<evidence type="ECO:0000313" key="5">
    <source>
        <dbReference type="EMBL" id="HIS64463.1"/>
    </source>
</evidence>
<evidence type="ECO:0000256" key="2">
    <source>
        <dbReference type="ARBA" id="ARBA00023125"/>
    </source>
</evidence>
<evidence type="ECO:0000256" key="3">
    <source>
        <dbReference type="ARBA" id="ARBA00023163"/>
    </source>
</evidence>
<dbReference type="InterPro" id="IPR000524">
    <property type="entry name" value="Tscrpt_reg_HTH_GntR"/>
</dbReference>
<keyword evidence="1" id="KW-0805">Transcription regulation</keyword>
<evidence type="ECO:0000313" key="6">
    <source>
        <dbReference type="Proteomes" id="UP000886741"/>
    </source>
</evidence>
<feature type="domain" description="HTH gntR-type" evidence="4">
    <location>
        <begin position="11"/>
        <end position="79"/>
    </location>
</feature>
<accession>A0A9D1JT83</accession>
<sequence>MLLQLRFDSDVPIYQQIRDQIVVGIADGQLQPGQQLPTIRALAAETGVNMMTVSKAYQLLKQEGYLQTDRRNGTVVSGRRPPGQPEESTLRALRVSLSELRLAGLSKDDVIRLVERLYTEGGD</sequence>
<dbReference type="SUPFAM" id="SSF46785">
    <property type="entry name" value="Winged helix' DNA-binding domain"/>
    <property type="match status" value="1"/>
</dbReference>
<dbReference type="GO" id="GO:0003677">
    <property type="term" value="F:DNA binding"/>
    <property type="evidence" value="ECO:0007669"/>
    <property type="project" value="UniProtKB-KW"/>
</dbReference>
<gene>
    <name evidence="5" type="ORF">IAA83_03705</name>
</gene>
<dbReference type="Pfam" id="PF00392">
    <property type="entry name" value="GntR"/>
    <property type="match status" value="1"/>
</dbReference>
<dbReference type="SMART" id="SM00345">
    <property type="entry name" value="HTH_GNTR"/>
    <property type="match status" value="1"/>
</dbReference>
<dbReference type="Gene3D" id="1.10.10.10">
    <property type="entry name" value="Winged helix-like DNA-binding domain superfamily/Winged helix DNA-binding domain"/>
    <property type="match status" value="1"/>
</dbReference>
<organism evidence="5 6">
    <name type="scientific">Candidatus Avoscillospira avistercoris</name>
    <dbReference type="NCBI Taxonomy" id="2840707"/>
    <lineage>
        <taxon>Bacteria</taxon>
        <taxon>Bacillati</taxon>
        <taxon>Bacillota</taxon>
        <taxon>Clostridia</taxon>
        <taxon>Eubacteriales</taxon>
        <taxon>Oscillospiraceae</taxon>
        <taxon>Oscillospiraceae incertae sedis</taxon>
        <taxon>Candidatus Avoscillospira</taxon>
    </lineage>
</organism>
<keyword evidence="3" id="KW-0804">Transcription</keyword>
<reference evidence="5" key="2">
    <citation type="journal article" date="2021" name="PeerJ">
        <title>Extensive microbial diversity within the chicken gut microbiome revealed by metagenomics and culture.</title>
        <authorList>
            <person name="Gilroy R."/>
            <person name="Ravi A."/>
            <person name="Getino M."/>
            <person name="Pursley I."/>
            <person name="Horton D.L."/>
            <person name="Alikhan N.F."/>
            <person name="Baker D."/>
            <person name="Gharbi K."/>
            <person name="Hall N."/>
            <person name="Watson M."/>
            <person name="Adriaenssens E.M."/>
            <person name="Foster-Nyarko E."/>
            <person name="Jarju S."/>
            <person name="Secka A."/>
            <person name="Antonio M."/>
            <person name="Oren A."/>
            <person name="Chaudhuri R.R."/>
            <person name="La Ragione R."/>
            <person name="Hildebrand F."/>
            <person name="Pallen M.J."/>
        </authorList>
    </citation>
    <scope>NUCLEOTIDE SEQUENCE</scope>
    <source>
        <strain evidence="5">ChiBcec16-1751</strain>
    </source>
</reference>
<dbReference type="InterPro" id="IPR036388">
    <property type="entry name" value="WH-like_DNA-bd_sf"/>
</dbReference>
<evidence type="ECO:0000259" key="4">
    <source>
        <dbReference type="PROSITE" id="PS50949"/>
    </source>
</evidence>
<dbReference type="PROSITE" id="PS50949">
    <property type="entry name" value="HTH_GNTR"/>
    <property type="match status" value="1"/>
</dbReference>
<dbReference type="CDD" id="cd07377">
    <property type="entry name" value="WHTH_GntR"/>
    <property type="match status" value="1"/>
</dbReference>
<dbReference type="GO" id="GO:0003700">
    <property type="term" value="F:DNA-binding transcription factor activity"/>
    <property type="evidence" value="ECO:0007669"/>
    <property type="project" value="InterPro"/>
</dbReference>
<keyword evidence="2" id="KW-0238">DNA-binding</keyword>
<dbReference type="PANTHER" id="PTHR38445">
    <property type="entry name" value="HTH-TYPE TRANSCRIPTIONAL REPRESSOR YTRA"/>
    <property type="match status" value="1"/>
</dbReference>
<protein>
    <submittedName>
        <fullName evidence="5">GntR family transcriptional regulator</fullName>
    </submittedName>
</protein>
<evidence type="ECO:0000256" key="1">
    <source>
        <dbReference type="ARBA" id="ARBA00023015"/>
    </source>
</evidence>
<dbReference type="InterPro" id="IPR036390">
    <property type="entry name" value="WH_DNA-bd_sf"/>
</dbReference>
<reference evidence="5" key="1">
    <citation type="submission" date="2020-10" db="EMBL/GenBank/DDBJ databases">
        <authorList>
            <person name="Gilroy R."/>
        </authorList>
    </citation>
    <scope>NUCLEOTIDE SEQUENCE</scope>
    <source>
        <strain evidence="5">ChiBcec16-1751</strain>
    </source>
</reference>
<name>A0A9D1JT83_9FIRM</name>